<accession>A0A2I0V451</accession>
<dbReference type="InterPro" id="IPR000182">
    <property type="entry name" value="GNAT_dom"/>
</dbReference>
<dbReference type="Gene3D" id="3.40.630.30">
    <property type="match status" value="1"/>
</dbReference>
<organism evidence="2 3">
    <name type="scientific">Lysinibacillus fusiformis</name>
    <dbReference type="NCBI Taxonomy" id="28031"/>
    <lineage>
        <taxon>Bacteria</taxon>
        <taxon>Bacillati</taxon>
        <taxon>Bacillota</taxon>
        <taxon>Bacilli</taxon>
        <taxon>Bacillales</taxon>
        <taxon>Bacillaceae</taxon>
        <taxon>Lysinibacillus</taxon>
    </lineage>
</organism>
<protein>
    <submittedName>
        <fullName evidence="2">GNAT family N-acetyltransferase</fullName>
    </submittedName>
</protein>
<keyword evidence="2" id="KW-0808">Transferase</keyword>
<dbReference type="PANTHER" id="PTHR31143">
    <property type="match status" value="1"/>
</dbReference>
<dbReference type="Pfam" id="PF12746">
    <property type="entry name" value="GNAT_acetyltran"/>
    <property type="match status" value="1"/>
</dbReference>
<dbReference type="InterPro" id="IPR016181">
    <property type="entry name" value="Acyl_CoA_acyltransferase"/>
</dbReference>
<sequence>MMKVIEAHYPIIKQTIKRAPTFVYSILDQLIEGTVYTDTENLQTLLFQTKSGIYFVAGDSIHTVLDDQLVCCFQQSIEQKKRFTLFSYSEQWNIKIEQLLHDQLRKLERYTFTFDEGLYDSREEREVPNFEVMPITRHHIKNAQAFTYAYYDEYWDSTANFLENGFGYCLVQQEQIVSEAVSIFKSNDFAEIDIMTDSNFRGQGLAGRIAHIFIDHCLANQLKPCWDCDVSNTASIYLGTKLGFTTPQKYAIYTKK</sequence>
<evidence type="ECO:0000313" key="2">
    <source>
        <dbReference type="EMBL" id="PKU53090.1"/>
    </source>
</evidence>
<dbReference type="Proteomes" id="UP000234956">
    <property type="component" value="Unassembled WGS sequence"/>
</dbReference>
<dbReference type="EMBL" id="PDFK01000001">
    <property type="protein sequence ID" value="PKU53090.1"/>
    <property type="molecule type" value="Genomic_DNA"/>
</dbReference>
<dbReference type="InterPro" id="IPR027365">
    <property type="entry name" value="GNAT_acetyltra_YdfB-like"/>
</dbReference>
<name>A0A2I0V451_9BACI</name>
<evidence type="ECO:0000259" key="1">
    <source>
        <dbReference type="PROSITE" id="PS51186"/>
    </source>
</evidence>
<gene>
    <name evidence="2" type="ORF">CRI88_01800</name>
</gene>
<feature type="domain" description="N-acetyltransferase" evidence="1">
    <location>
        <begin position="130"/>
        <end position="256"/>
    </location>
</feature>
<dbReference type="GO" id="GO:0016747">
    <property type="term" value="F:acyltransferase activity, transferring groups other than amino-acyl groups"/>
    <property type="evidence" value="ECO:0007669"/>
    <property type="project" value="InterPro"/>
</dbReference>
<reference evidence="2 3" key="1">
    <citation type="submission" date="2017-10" db="EMBL/GenBank/DDBJ databases">
        <title>Draft genome of Lysinibacillus fusiformis strain Juneja, a laboratory-derived pathogen of Drosophila melanogaster.</title>
        <authorList>
            <person name="Smith B.R."/>
            <person name="Unckless R.L."/>
        </authorList>
    </citation>
    <scope>NUCLEOTIDE SEQUENCE [LARGE SCALE GENOMIC DNA]</scope>
    <source>
        <strain evidence="2 3">Juneja</strain>
    </source>
</reference>
<dbReference type="PROSITE" id="PS51186">
    <property type="entry name" value="GNAT"/>
    <property type="match status" value="1"/>
</dbReference>
<comment type="caution">
    <text evidence="2">The sequence shown here is derived from an EMBL/GenBank/DDBJ whole genome shotgun (WGS) entry which is preliminary data.</text>
</comment>
<dbReference type="AlphaFoldDB" id="A0A2I0V451"/>
<dbReference type="PANTHER" id="PTHR31143:SF2">
    <property type="entry name" value="FR47-LIKE DOMAIN-CONTAINING PROTEIN-RELATED"/>
    <property type="match status" value="1"/>
</dbReference>
<dbReference type="SUPFAM" id="SSF55729">
    <property type="entry name" value="Acyl-CoA N-acyltransferases (Nat)"/>
    <property type="match status" value="1"/>
</dbReference>
<dbReference type="RefSeq" id="WP_058843280.1">
    <property type="nucleotide sequence ID" value="NZ_PDFK01000001.1"/>
</dbReference>
<proteinExistence type="predicted"/>
<evidence type="ECO:0000313" key="3">
    <source>
        <dbReference type="Proteomes" id="UP000234956"/>
    </source>
</evidence>